<dbReference type="OrthoDB" id="529980at2759"/>
<feature type="domain" description="CCHC-type" evidence="1">
    <location>
        <begin position="310"/>
        <end position="326"/>
    </location>
</feature>
<evidence type="ECO:0000313" key="2">
    <source>
        <dbReference type="EMBL" id="RDX98136.1"/>
    </source>
</evidence>
<dbReference type="Gene3D" id="3.30.70.270">
    <property type="match status" value="1"/>
</dbReference>
<proteinExistence type="predicted"/>
<dbReference type="GO" id="GO:0008270">
    <property type="term" value="F:zinc ion binding"/>
    <property type="evidence" value="ECO:0007669"/>
    <property type="project" value="InterPro"/>
</dbReference>
<organism evidence="2 3">
    <name type="scientific">Mucuna pruriens</name>
    <name type="common">Velvet bean</name>
    <name type="synonym">Dolichos pruriens</name>
    <dbReference type="NCBI Taxonomy" id="157652"/>
    <lineage>
        <taxon>Eukaryota</taxon>
        <taxon>Viridiplantae</taxon>
        <taxon>Streptophyta</taxon>
        <taxon>Embryophyta</taxon>
        <taxon>Tracheophyta</taxon>
        <taxon>Spermatophyta</taxon>
        <taxon>Magnoliopsida</taxon>
        <taxon>eudicotyledons</taxon>
        <taxon>Gunneridae</taxon>
        <taxon>Pentapetalae</taxon>
        <taxon>rosids</taxon>
        <taxon>fabids</taxon>
        <taxon>Fabales</taxon>
        <taxon>Fabaceae</taxon>
        <taxon>Papilionoideae</taxon>
        <taxon>50 kb inversion clade</taxon>
        <taxon>NPAAA clade</taxon>
        <taxon>indigoferoid/millettioid clade</taxon>
        <taxon>Phaseoleae</taxon>
        <taxon>Mucuna</taxon>
    </lineage>
</organism>
<accession>A0A371H618</accession>
<dbReference type="InterPro" id="IPR043502">
    <property type="entry name" value="DNA/RNA_pol_sf"/>
</dbReference>
<name>A0A371H618_MUCPR</name>
<dbReference type="Proteomes" id="UP000257109">
    <property type="component" value="Unassembled WGS sequence"/>
</dbReference>
<dbReference type="InterPro" id="IPR001878">
    <property type="entry name" value="Znf_CCHC"/>
</dbReference>
<keyword evidence="3" id="KW-1185">Reference proteome</keyword>
<dbReference type="PANTHER" id="PTHR35046:SF9">
    <property type="entry name" value="RNA-DIRECTED DNA POLYMERASE"/>
    <property type="match status" value="1"/>
</dbReference>
<dbReference type="Gene3D" id="3.10.10.10">
    <property type="entry name" value="HIV Type 1 Reverse Transcriptase, subunit A, domain 1"/>
    <property type="match status" value="1"/>
</dbReference>
<comment type="caution">
    <text evidence="2">The sequence shown here is derived from an EMBL/GenBank/DDBJ whole genome shotgun (WGS) entry which is preliminary data.</text>
</comment>
<dbReference type="SMART" id="SM00343">
    <property type="entry name" value="ZnF_C2HC"/>
    <property type="match status" value="1"/>
</dbReference>
<dbReference type="EMBL" id="QJKJ01003503">
    <property type="protein sequence ID" value="RDX98136.1"/>
    <property type="molecule type" value="Genomic_DNA"/>
</dbReference>
<dbReference type="Pfam" id="PF00098">
    <property type="entry name" value="zf-CCHC"/>
    <property type="match status" value="1"/>
</dbReference>
<gene>
    <name evidence="2" type="primary">pol</name>
    <name evidence="2" type="ORF">CR513_18987</name>
</gene>
<dbReference type="AlphaFoldDB" id="A0A371H618"/>
<dbReference type="Pfam" id="PF00078">
    <property type="entry name" value="RVT_1"/>
    <property type="match status" value="1"/>
</dbReference>
<evidence type="ECO:0000313" key="3">
    <source>
        <dbReference type="Proteomes" id="UP000257109"/>
    </source>
</evidence>
<protein>
    <submittedName>
        <fullName evidence="2">Retrovirus-related Pol polyprotein</fullName>
    </submittedName>
</protein>
<sequence length="331" mass="39290">MDCWPINSITIRYRHPIPCLDDFFDELYEGDEWKTAFKTKLGQYEWLVIPFGLTNTLSTFMRLMNHVLRSFIHKCMVVYFDNILVYSSCIHDHILHIKSVLLLLRQECLYISLEKCTFCTFEVLFLGYEEEEEHLDGRYNENEWRRKGEPRRDNYLGNINMTIPSFQGKNDLELYLEWKRKVEHVFDCHNYLKEKKEMEIAMTRANVKENREVTMTRFIRGLKKEIADVVELQHYMEIENLLPKAIQVEWKLNSKSSSKFVSSSSSSWRSNWKNSTVVTNPKEDVIVKYSNAPPKGKIDIDTSYRSHDIKCFRCQGVEHIASQCPNKRARL</sequence>
<feature type="non-terminal residue" evidence="2">
    <location>
        <position position="1"/>
    </location>
</feature>
<dbReference type="GO" id="GO:0003676">
    <property type="term" value="F:nucleic acid binding"/>
    <property type="evidence" value="ECO:0007669"/>
    <property type="project" value="InterPro"/>
</dbReference>
<reference evidence="2" key="1">
    <citation type="submission" date="2018-05" db="EMBL/GenBank/DDBJ databases">
        <title>Draft genome of Mucuna pruriens seed.</title>
        <authorList>
            <person name="Nnadi N.E."/>
            <person name="Vos R."/>
            <person name="Hasami M.H."/>
            <person name="Devisetty U.K."/>
            <person name="Aguiy J.C."/>
        </authorList>
    </citation>
    <scope>NUCLEOTIDE SEQUENCE [LARGE SCALE GENOMIC DNA]</scope>
    <source>
        <strain evidence="2">JCA_2017</strain>
    </source>
</reference>
<evidence type="ECO:0000259" key="1">
    <source>
        <dbReference type="SMART" id="SM00343"/>
    </source>
</evidence>
<dbReference type="CDD" id="cd01647">
    <property type="entry name" value="RT_LTR"/>
    <property type="match status" value="1"/>
</dbReference>
<dbReference type="SUPFAM" id="SSF56672">
    <property type="entry name" value="DNA/RNA polymerases"/>
    <property type="match status" value="1"/>
</dbReference>
<dbReference type="PANTHER" id="PTHR35046">
    <property type="entry name" value="ZINC KNUCKLE (CCHC-TYPE) FAMILY PROTEIN"/>
    <property type="match status" value="1"/>
</dbReference>
<dbReference type="InterPro" id="IPR043128">
    <property type="entry name" value="Rev_trsase/Diguanyl_cyclase"/>
</dbReference>
<dbReference type="SUPFAM" id="SSF57756">
    <property type="entry name" value="Retrovirus zinc finger-like domains"/>
    <property type="match status" value="1"/>
</dbReference>
<dbReference type="InterPro" id="IPR036875">
    <property type="entry name" value="Znf_CCHC_sf"/>
</dbReference>
<dbReference type="InterPro" id="IPR000477">
    <property type="entry name" value="RT_dom"/>
</dbReference>